<dbReference type="InterPro" id="IPR008269">
    <property type="entry name" value="Lon_proteolytic"/>
</dbReference>
<dbReference type="InterPro" id="IPR036034">
    <property type="entry name" value="PDZ_sf"/>
</dbReference>
<dbReference type="RefSeq" id="WP_236329542.1">
    <property type="nucleotide sequence ID" value="NZ_CAKMMG010000001.1"/>
</dbReference>
<keyword evidence="5" id="KW-1185">Reference proteome</keyword>
<accession>A0ABM9BPQ5</accession>
<keyword evidence="2" id="KW-1133">Transmembrane helix</keyword>
<dbReference type="Pfam" id="PF05362">
    <property type="entry name" value="Lon_C"/>
    <property type="match status" value="1"/>
</dbReference>
<dbReference type="PANTHER" id="PTHR10046">
    <property type="entry name" value="ATP DEPENDENT LON PROTEASE FAMILY MEMBER"/>
    <property type="match status" value="1"/>
</dbReference>
<evidence type="ECO:0000313" key="5">
    <source>
        <dbReference type="Proteomes" id="UP000838324"/>
    </source>
</evidence>
<comment type="caution">
    <text evidence="4">The sequence shown here is derived from an EMBL/GenBank/DDBJ whole genome shotgun (WGS) entry which is preliminary data.</text>
</comment>
<feature type="active site" evidence="1">
    <location>
        <position position="245"/>
    </location>
</feature>
<organism evidence="4 5">
    <name type="scientific">Paenibacillus auburnensis</name>
    <dbReference type="NCBI Taxonomy" id="2905649"/>
    <lineage>
        <taxon>Bacteria</taxon>
        <taxon>Bacillati</taxon>
        <taxon>Bacillota</taxon>
        <taxon>Bacilli</taxon>
        <taxon>Bacillales</taxon>
        <taxon>Paenibacillaceae</taxon>
        <taxon>Paenibacillus</taxon>
    </lineage>
</organism>
<comment type="catalytic activity">
    <reaction evidence="1">
        <text>Hydrolysis of proteins in presence of ATP.</text>
        <dbReference type="EC" id="3.4.21.53"/>
    </reaction>
</comment>
<reference evidence="4" key="1">
    <citation type="submission" date="2022-01" db="EMBL/GenBank/DDBJ databases">
        <authorList>
            <person name="Criscuolo A."/>
        </authorList>
    </citation>
    <scope>NUCLEOTIDE SEQUENCE</scope>
    <source>
        <strain evidence="4">CIP111892</strain>
    </source>
</reference>
<feature type="transmembrane region" description="Helical" evidence="2">
    <location>
        <begin position="12"/>
        <end position="36"/>
    </location>
</feature>
<keyword evidence="1" id="KW-0378">Hydrolase</keyword>
<dbReference type="InterPro" id="IPR027065">
    <property type="entry name" value="Lon_Prtase"/>
</dbReference>
<dbReference type="InterPro" id="IPR020568">
    <property type="entry name" value="Ribosomal_Su5_D2-typ_SF"/>
</dbReference>
<name>A0ABM9BPQ5_9BACL</name>
<gene>
    <name evidence="4" type="primary">ylbL</name>
    <name evidence="4" type="ORF">PAECIP111892_00556</name>
</gene>
<feature type="domain" description="Lon proteolytic" evidence="3">
    <location>
        <begin position="239"/>
        <end position="341"/>
    </location>
</feature>
<dbReference type="InterPro" id="IPR001478">
    <property type="entry name" value="PDZ"/>
</dbReference>
<feature type="transmembrane region" description="Helical" evidence="2">
    <location>
        <begin position="61"/>
        <end position="81"/>
    </location>
</feature>
<keyword evidence="2" id="KW-0812">Transmembrane</keyword>
<dbReference type="EC" id="3.4.21.53" evidence="1"/>
<dbReference type="PROSITE" id="PS51786">
    <property type="entry name" value="LON_PROTEOLYTIC"/>
    <property type="match status" value="1"/>
</dbReference>
<dbReference type="InterPro" id="IPR014721">
    <property type="entry name" value="Ribsml_uS5_D2-typ_fold_subgr"/>
</dbReference>
<dbReference type="NCBIfam" id="NF041438">
    <property type="entry name" value="SepM_fam_S16"/>
    <property type="match status" value="1"/>
</dbReference>
<keyword evidence="2" id="KW-0472">Membrane</keyword>
<dbReference type="EMBL" id="CAKMMG010000001">
    <property type="protein sequence ID" value="CAH1191235.1"/>
    <property type="molecule type" value="Genomic_DNA"/>
</dbReference>
<evidence type="ECO:0000256" key="1">
    <source>
        <dbReference type="PROSITE-ProRule" id="PRU01122"/>
    </source>
</evidence>
<keyword evidence="1" id="KW-0645">Protease</keyword>
<dbReference type="Gene3D" id="3.30.230.10">
    <property type="match status" value="1"/>
</dbReference>
<dbReference type="SUPFAM" id="SSF50156">
    <property type="entry name" value="PDZ domain-like"/>
    <property type="match status" value="1"/>
</dbReference>
<dbReference type="SUPFAM" id="SSF54211">
    <property type="entry name" value="Ribosomal protein S5 domain 2-like"/>
    <property type="match status" value="1"/>
</dbReference>
<evidence type="ECO:0000256" key="2">
    <source>
        <dbReference type="SAM" id="Phobius"/>
    </source>
</evidence>
<keyword evidence="1" id="KW-0720">Serine protease</keyword>
<evidence type="ECO:0000259" key="3">
    <source>
        <dbReference type="PROSITE" id="PS51786"/>
    </source>
</evidence>
<protein>
    <recommendedName>
        <fullName evidence="1">endopeptidase La</fullName>
        <ecNumber evidence="1">3.4.21.53</ecNumber>
    </recommendedName>
</protein>
<dbReference type="Proteomes" id="UP000838324">
    <property type="component" value="Unassembled WGS sequence"/>
</dbReference>
<dbReference type="Pfam" id="PF13180">
    <property type="entry name" value="PDZ_2"/>
    <property type="match status" value="1"/>
</dbReference>
<evidence type="ECO:0000313" key="4">
    <source>
        <dbReference type="EMBL" id="CAH1191235.1"/>
    </source>
</evidence>
<sequence>MRQQKRRVGFRAIAYLFTLVVILYVTVFMNTPYIVYQPGSASEVAPMIKVQNADKDEKGTFMMTTVSASYANVALLIASLFNSYSEVVLKETRLGDKSEQEYAAEQVYYMNSSQSFAVQAAYHAANIPYEDVVDYLYVFSVPDTDNQGQFQPGDKIISVEGKHIADPENLSALLSTRKIGDQVSVVLQRDGKEVKEQVTLVEVKDKDTAAVKPGLGVVIGAVQKVKPKVAGKDVSFVDTNVGGPSAGLMFTMEIYNQLTPGDLSKGHRIAGTGTIDADGNVGPIGGVKHKIVAADREKAEVFFVPVKNYEEAKARADKIGTDMKLVPVSTLDDALEYMKKLPVTP</sequence>
<proteinExistence type="inferred from homology"/>
<comment type="similarity">
    <text evidence="1">Belongs to the peptidase S16 family.</text>
</comment>
<feature type="active site" evidence="1">
    <location>
        <position position="290"/>
    </location>
</feature>
<dbReference type="Gene3D" id="2.30.42.10">
    <property type="match status" value="1"/>
</dbReference>